<feature type="compositionally biased region" description="Low complexity" evidence="1">
    <location>
        <begin position="63"/>
        <end position="86"/>
    </location>
</feature>
<feature type="compositionally biased region" description="Pro residues" evidence="1">
    <location>
        <begin position="121"/>
        <end position="136"/>
    </location>
</feature>
<feature type="compositionally biased region" description="Low complexity" evidence="1">
    <location>
        <begin position="137"/>
        <end position="147"/>
    </location>
</feature>
<keyword evidence="2" id="KW-1185">Reference proteome</keyword>
<organism evidence="2 3">
    <name type="scientific">Mus caroli</name>
    <name type="common">Ryukyu mouse</name>
    <name type="synonym">Ricefield mouse</name>
    <dbReference type="NCBI Taxonomy" id="10089"/>
    <lineage>
        <taxon>Eukaryota</taxon>
        <taxon>Metazoa</taxon>
        <taxon>Chordata</taxon>
        <taxon>Craniata</taxon>
        <taxon>Vertebrata</taxon>
        <taxon>Euteleostomi</taxon>
        <taxon>Mammalia</taxon>
        <taxon>Eutheria</taxon>
        <taxon>Euarchontoglires</taxon>
        <taxon>Glires</taxon>
        <taxon>Rodentia</taxon>
        <taxon>Myomorpha</taxon>
        <taxon>Muroidea</taxon>
        <taxon>Muridae</taxon>
        <taxon>Murinae</taxon>
        <taxon>Mus</taxon>
        <taxon>Mus</taxon>
    </lineage>
</organism>
<name>A0A6P7QYU4_MUSCR</name>
<dbReference type="KEGG" id="mcal:110293408"/>
<dbReference type="Proteomes" id="UP000515126">
    <property type="component" value="Chromosome 1"/>
</dbReference>
<proteinExistence type="predicted"/>
<gene>
    <name evidence="3" type="primary">LOC110293408</name>
</gene>
<evidence type="ECO:0000313" key="2">
    <source>
        <dbReference type="Proteomes" id="UP000515126"/>
    </source>
</evidence>
<reference evidence="3" key="1">
    <citation type="submission" date="2025-08" db="UniProtKB">
        <authorList>
            <consortium name="RefSeq"/>
        </authorList>
    </citation>
    <scope>IDENTIFICATION</scope>
</reference>
<feature type="compositionally biased region" description="Basic and acidic residues" evidence="1">
    <location>
        <begin position="15"/>
        <end position="24"/>
    </location>
</feature>
<dbReference type="GeneID" id="110293408"/>
<protein>
    <submittedName>
        <fullName evidence="3">Wiskott-Aldrich syndrome protein family member 1-like</fullName>
    </submittedName>
</protein>
<feature type="region of interest" description="Disordered" evidence="1">
    <location>
        <begin position="1"/>
        <end position="162"/>
    </location>
</feature>
<sequence length="162" mass="17116">MAKFISRASTGCRRKALEGARGDRAGGCGPRKTSGYSQELARRHDAPSTSERLTDLHARPEHTATAAAAAAAAARARAALPRTSPRALPPTPPGRFRLGRLSESQASSREDPALRLRPRTGPRPPHSSFPQPPPPSFSAQLGTGSLLPLPPALPSPEIRRGD</sequence>
<dbReference type="AlphaFoldDB" id="A0A6P7QYU4"/>
<evidence type="ECO:0000313" key="3">
    <source>
        <dbReference type="RefSeq" id="XP_029331994.1"/>
    </source>
</evidence>
<dbReference type="RefSeq" id="XP_029331994.1">
    <property type="nucleotide sequence ID" value="XM_029476134.1"/>
</dbReference>
<accession>A0A6P7QYU4</accession>
<evidence type="ECO:0000256" key="1">
    <source>
        <dbReference type="SAM" id="MobiDB-lite"/>
    </source>
</evidence>
<feature type="compositionally biased region" description="Basic and acidic residues" evidence="1">
    <location>
        <begin position="40"/>
        <end position="62"/>
    </location>
</feature>